<protein>
    <recommendedName>
        <fullName evidence="14">Amino acid transporter transmembrane domain-containing protein</fullName>
    </recommendedName>
</protein>
<evidence type="ECO:0000256" key="12">
    <source>
        <dbReference type="ARBA" id="ARBA00045588"/>
    </source>
</evidence>
<evidence type="ECO:0000256" key="11">
    <source>
        <dbReference type="ARBA" id="ARBA00023294"/>
    </source>
</evidence>
<gene>
    <name evidence="15" type="ORF">Ahy_A08g038700</name>
</gene>
<feature type="transmembrane region" description="Helical" evidence="13">
    <location>
        <begin position="183"/>
        <end position="210"/>
    </location>
</feature>
<feature type="transmembrane region" description="Helical" evidence="13">
    <location>
        <begin position="373"/>
        <end position="393"/>
    </location>
</feature>
<evidence type="ECO:0000256" key="6">
    <source>
        <dbReference type="ARBA" id="ARBA00022692"/>
    </source>
</evidence>
<feature type="transmembrane region" description="Helical" evidence="13">
    <location>
        <begin position="29"/>
        <end position="50"/>
    </location>
</feature>
<comment type="caution">
    <text evidence="15">The sequence shown here is derived from an EMBL/GenBank/DDBJ whole genome shotgun (WGS) entry which is preliminary data.</text>
</comment>
<evidence type="ECO:0000313" key="16">
    <source>
        <dbReference type="Proteomes" id="UP000289738"/>
    </source>
</evidence>
<dbReference type="Pfam" id="PF01490">
    <property type="entry name" value="Aa_trans"/>
    <property type="match status" value="1"/>
</dbReference>
<keyword evidence="11" id="KW-0927">Auxin signaling pathway</keyword>
<dbReference type="GO" id="GO:0012505">
    <property type="term" value="C:endomembrane system"/>
    <property type="evidence" value="ECO:0007669"/>
    <property type="project" value="UniProtKB-SubCell"/>
</dbReference>
<dbReference type="AlphaFoldDB" id="A0A445BU46"/>
<name>A0A445BU46_ARAHY</name>
<feature type="transmembrane region" description="Helical" evidence="13">
    <location>
        <begin position="311"/>
        <end position="331"/>
    </location>
</feature>
<evidence type="ECO:0000256" key="5">
    <source>
        <dbReference type="ARBA" id="ARBA00022475"/>
    </source>
</evidence>
<evidence type="ECO:0000256" key="13">
    <source>
        <dbReference type="SAM" id="Phobius"/>
    </source>
</evidence>
<dbReference type="EMBL" id="SDMP01000008">
    <property type="protein sequence ID" value="RYR42223.1"/>
    <property type="molecule type" value="Genomic_DNA"/>
</dbReference>
<evidence type="ECO:0000256" key="9">
    <source>
        <dbReference type="ARBA" id="ARBA00022989"/>
    </source>
</evidence>
<keyword evidence="5" id="KW-1003">Cell membrane</keyword>
<dbReference type="InterPro" id="IPR013057">
    <property type="entry name" value="AA_transpt_TM"/>
</dbReference>
<keyword evidence="9 13" id="KW-1133">Transmembrane helix</keyword>
<organism evidence="15 16">
    <name type="scientific">Arachis hypogaea</name>
    <name type="common">Peanut</name>
    <dbReference type="NCBI Taxonomy" id="3818"/>
    <lineage>
        <taxon>Eukaryota</taxon>
        <taxon>Viridiplantae</taxon>
        <taxon>Streptophyta</taxon>
        <taxon>Embryophyta</taxon>
        <taxon>Tracheophyta</taxon>
        <taxon>Spermatophyta</taxon>
        <taxon>Magnoliopsida</taxon>
        <taxon>eudicotyledons</taxon>
        <taxon>Gunneridae</taxon>
        <taxon>Pentapetalae</taxon>
        <taxon>rosids</taxon>
        <taxon>fabids</taxon>
        <taxon>Fabales</taxon>
        <taxon>Fabaceae</taxon>
        <taxon>Papilionoideae</taxon>
        <taxon>50 kb inversion clade</taxon>
        <taxon>dalbergioids sensu lato</taxon>
        <taxon>Dalbergieae</taxon>
        <taxon>Pterocarpus clade</taxon>
        <taxon>Arachis</taxon>
    </lineage>
</organism>
<evidence type="ECO:0000256" key="8">
    <source>
        <dbReference type="ARBA" id="ARBA00022970"/>
    </source>
</evidence>
<feature type="transmembrane region" description="Helical" evidence="13">
    <location>
        <begin position="117"/>
        <end position="139"/>
    </location>
</feature>
<dbReference type="GO" id="GO:0005886">
    <property type="term" value="C:plasma membrane"/>
    <property type="evidence" value="ECO:0007669"/>
    <property type="project" value="UniProtKB-SubCell"/>
</dbReference>
<evidence type="ECO:0000256" key="10">
    <source>
        <dbReference type="ARBA" id="ARBA00023136"/>
    </source>
</evidence>
<dbReference type="STRING" id="3818.A0A445BU46"/>
<evidence type="ECO:0000256" key="4">
    <source>
        <dbReference type="ARBA" id="ARBA00022448"/>
    </source>
</evidence>
<keyword evidence="7" id="KW-0769">Symport</keyword>
<dbReference type="GO" id="GO:0015293">
    <property type="term" value="F:symporter activity"/>
    <property type="evidence" value="ECO:0007669"/>
    <property type="project" value="UniProtKB-KW"/>
</dbReference>
<evidence type="ECO:0000256" key="2">
    <source>
        <dbReference type="ARBA" id="ARBA00004236"/>
    </source>
</evidence>
<keyword evidence="6 13" id="KW-0812">Transmembrane</keyword>
<evidence type="ECO:0000259" key="14">
    <source>
        <dbReference type="Pfam" id="PF01490"/>
    </source>
</evidence>
<reference evidence="15 16" key="1">
    <citation type="submission" date="2019-01" db="EMBL/GenBank/DDBJ databases">
        <title>Sequencing of cultivated peanut Arachis hypogaea provides insights into genome evolution and oil improvement.</title>
        <authorList>
            <person name="Chen X."/>
        </authorList>
    </citation>
    <scope>NUCLEOTIDE SEQUENCE [LARGE SCALE GENOMIC DNA]</scope>
    <source>
        <strain evidence="16">cv. Fuhuasheng</strain>
        <tissue evidence="15">Leaves</tissue>
    </source>
</reference>
<keyword evidence="10 13" id="KW-0472">Membrane</keyword>
<dbReference type="GO" id="GO:0006865">
    <property type="term" value="P:amino acid transport"/>
    <property type="evidence" value="ECO:0007669"/>
    <property type="project" value="UniProtKB-KW"/>
</dbReference>
<evidence type="ECO:0000256" key="1">
    <source>
        <dbReference type="ARBA" id="ARBA00004127"/>
    </source>
</evidence>
<sequence>MEVESVVGANANSNALLDDDGKARRTGTVWSASAHIITAVIGAGVLSLAWAMAQLGWILGTTSILIFAGVTLYTSNLLADCYRSPHPVTGKRNHTYMEAVKAHLGGRMHMICGLIQYSNLVGIAIGYTITTSISVVTIVKNNCMKKHNGSEADCHFSNNPSIIGIAIAEIFLSQIPNFHKLSWISFLAAIMSFGYAFIGIGLSLTIIIQGKGKSTSLFMGKTGQSSSENIWNMLVALGNIALANSYAQISIDIQDSLKSTPAENKVMKMANSIGIITMSIIFLLSGGAGYAAFGEDTPGSILNTTGNEHVWLVYMGNVFIIIHILGAYQVLIQPFYHIVELLVSQRWPSSNFINKEYFVGIGKIQFSINLFRLIWRTMFVVVASVLAMAMPFFNNMLALLGAIGFWPLAVYFPIQMIIVKRNIRKGTMPWIGLQSLSLVCMIVSIAAACAAIHGLGQALGKYKPFMYKA</sequence>
<comment type="function">
    <text evidence="12">Carrier protein involved in proton-driven auxin influx. Mediates the formation of auxin gradient from developing leaves (site of auxin biosynthesis) to tips by contributing to the loading of auxin in vascular tissues and facilitating acropetal (base to tip) auxin transport within inner tissues of the root apex, and basipetal (tip to base) auxin transport within outer tissues of the root apex. May be involved in lateral roots and nodules formation.</text>
</comment>
<evidence type="ECO:0000313" key="15">
    <source>
        <dbReference type="EMBL" id="RYR42223.1"/>
    </source>
</evidence>
<dbReference type="Gramene" id="arahy.Tifrunner.gnm2.ann2.Ah08g111900.1">
    <property type="protein sequence ID" value="arahy.Tifrunner.gnm2.ann2.Ah08g111900.1-CDS"/>
    <property type="gene ID" value="arahy.Tifrunner.gnm2.ann2.Ah08g111900"/>
</dbReference>
<comment type="subcellular location">
    <subcellularLocation>
        <location evidence="2">Cell membrane</location>
    </subcellularLocation>
    <subcellularLocation>
        <location evidence="1">Endomembrane system</location>
        <topology evidence="1">Multi-pass membrane protein</topology>
    </subcellularLocation>
</comment>
<feature type="transmembrane region" description="Helical" evidence="13">
    <location>
        <begin position="399"/>
        <end position="419"/>
    </location>
</feature>
<feature type="transmembrane region" description="Helical" evidence="13">
    <location>
        <begin position="270"/>
        <end position="291"/>
    </location>
</feature>
<feature type="domain" description="Amino acid transporter transmembrane" evidence="14">
    <location>
        <begin position="25"/>
        <end position="453"/>
    </location>
</feature>
<comment type="similarity">
    <text evidence="3">Belongs to the amino acid/polyamine transporter 2 family. Amino acid/auxin permease (AAAP) (TC 2.A.18.1) subfamily.</text>
</comment>
<feature type="transmembrane region" description="Helical" evidence="13">
    <location>
        <begin position="57"/>
        <end position="79"/>
    </location>
</feature>
<keyword evidence="8" id="KW-0029">Amino-acid transport</keyword>
<dbReference type="GO" id="GO:0009734">
    <property type="term" value="P:auxin-activated signaling pathway"/>
    <property type="evidence" value="ECO:0007669"/>
    <property type="project" value="UniProtKB-KW"/>
</dbReference>
<feature type="transmembrane region" description="Helical" evidence="13">
    <location>
        <begin position="431"/>
        <end position="456"/>
    </location>
</feature>
<keyword evidence="16" id="KW-1185">Reference proteome</keyword>
<evidence type="ECO:0000256" key="7">
    <source>
        <dbReference type="ARBA" id="ARBA00022847"/>
    </source>
</evidence>
<keyword evidence="4" id="KW-0813">Transport</keyword>
<proteinExistence type="inferred from homology"/>
<dbReference type="OrthoDB" id="40134at2759"/>
<dbReference type="PANTHER" id="PTHR48017">
    <property type="entry name" value="OS05G0424000 PROTEIN-RELATED"/>
    <property type="match status" value="1"/>
</dbReference>
<dbReference type="Proteomes" id="UP000289738">
    <property type="component" value="Chromosome A08"/>
</dbReference>
<evidence type="ECO:0000256" key="3">
    <source>
        <dbReference type="ARBA" id="ARBA00005590"/>
    </source>
</evidence>
<dbReference type="SMR" id="A0A445BU46"/>
<accession>A0A445BU46</accession>